<evidence type="ECO:0000256" key="2">
    <source>
        <dbReference type="ARBA" id="ARBA00022491"/>
    </source>
</evidence>
<feature type="compositionally biased region" description="Acidic residues" evidence="6">
    <location>
        <begin position="1838"/>
        <end position="1852"/>
    </location>
</feature>
<dbReference type="HOGENOM" id="CLU_235429_0_0_1"/>
<feature type="region of interest" description="Disordered" evidence="6">
    <location>
        <begin position="824"/>
        <end position="845"/>
    </location>
</feature>
<feature type="region of interest" description="Disordered" evidence="6">
    <location>
        <begin position="1246"/>
        <end position="1294"/>
    </location>
</feature>
<dbReference type="PROSITE" id="PS51477">
    <property type="entry name" value="PAH"/>
    <property type="match status" value="2"/>
</dbReference>
<protein>
    <submittedName>
        <fullName evidence="9">Histone deacetylase sin3 component</fullName>
    </submittedName>
</protein>
<evidence type="ECO:0000256" key="4">
    <source>
        <dbReference type="ARBA" id="ARBA00023242"/>
    </source>
</evidence>
<dbReference type="GO" id="GO:0033698">
    <property type="term" value="C:Rpd3L complex"/>
    <property type="evidence" value="ECO:0007669"/>
    <property type="project" value="UniProtKB-ARBA"/>
</dbReference>
<gene>
    <name evidence="9" type="ORF">Moror_11450</name>
</gene>
<feature type="compositionally biased region" description="Polar residues" evidence="6">
    <location>
        <begin position="1901"/>
        <end position="1911"/>
    </location>
</feature>
<dbReference type="InterPro" id="IPR013194">
    <property type="entry name" value="HDAC_interact_dom"/>
</dbReference>
<dbReference type="OrthoDB" id="10265969at2759"/>
<dbReference type="InterPro" id="IPR036600">
    <property type="entry name" value="PAH_sf"/>
</dbReference>
<dbReference type="Proteomes" id="UP000017559">
    <property type="component" value="Unassembled WGS sequence"/>
</dbReference>
<comment type="subcellular location">
    <subcellularLocation>
        <location evidence="1 5">Nucleus</location>
    </subcellularLocation>
</comment>
<keyword evidence="10" id="KW-1185">Reference proteome</keyword>
<dbReference type="GO" id="GO:0003714">
    <property type="term" value="F:transcription corepressor activity"/>
    <property type="evidence" value="ECO:0007669"/>
    <property type="project" value="InterPro"/>
</dbReference>
<dbReference type="InterPro" id="IPR003822">
    <property type="entry name" value="PAH"/>
</dbReference>
<dbReference type="FunFam" id="1.20.1160.11:FF:000003">
    <property type="entry name" value="Paired amphipathic helix SIN3-like protein"/>
    <property type="match status" value="1"/>
</dbReference>
<dbReference type="Pfam" id="PF16879">
    <property type="entry name" value="Sin3a_C"/>
    <property type="match status" value="1"/>
</dbReference>
<dbReference type="Gene3D" id="1.20.1160.11">
    <property type="entry name" value="Paired amphipathic helix"/>
    <property type="match status" value="3"/>
</dbReference>
<feature type="compositionally biased region" description="Low complexity" evidence="6">
    <location>
        <begin position="1666"/>
        <end position="1679"/>
    </location>
</feature>
<feature type="compositionally biased region" description="Basic and acidic residues" evidence="6">
    <location>
        <begin position="1357"/>
        <end position="1366"/>
    </location>
</feature>
<reference evidence="9 10" key="1">
    <citation type="journal article" date="2014" name="BMC Genomics">
        <title>Genome and secretome analysis of the hemibiotrophic fungal pathogen, Moniliophthora roreri, which causes frosty pod rot disease of cacao: mechanisms of the biotrophic and necrotrophic phases.</title>
        <authorList>
            <person name="Meinhardt L.W."/>
            <person name="Costa G.G.L."/>
            <person name="Thomazella D.P.T."/>
            <person name="Teixeira P.J.P.L."/>
            <person name="Carazzolle M.F."/>
            <person name="Schuster S.C."/>
            <person name="Carlson J.E."/>
            <person name="Guiltinan M.J."/>
            <person name="Mieczkowski P."/>
            <person name="Farmer A."/>
            <person name="Ramaraj T."/>
            <person name="Crozier J."/>
            <person name="Davis R.E."/>
            <person name="Shao J."/>
            <person name="Melnick R.L."/>
            <person name="Pereira G.A.G."/>
            <person name="Bailey B.A."/>
        </authorList>
    </citation>
    <scope>NUCLEOTIDE SEQUENCE [LARGE SCALE GENOMIC DNA]</scope>
    <source>
        <strain evidence="9 10">MCA 2997</strain>
    </source>
</reference>
<feature type="compositionally biased region" description="Pro residues" evidence="6">
    <location>
        <begin position="1604"/>
        <end position="1616"/>
    </location>
</feature>
<feature type="compositionally biased region" description="Low complexity" evidence="6">
    <location>
        <begin position="406"/>
        <end position="416"/>
    </location>
</feature>
<evidence type="ECO:0000259" key="8">
    <source>
        <dbReference type="SMART" id="SM00761"/>
    </source>
</evidence>
<dbReference type="Pfam" id="PF08295">
    <property type="entry name" value="Sin3_corepress"/>
    <property type="match status" value="1"/>
</dbReference>
<evidence type="ECO:0000313" key="9">
    <source>
        <dbReference type="EMBL" id="ESK84084.1"/>
    </source>
</evidence>
<organism evidence="9 10">
    <name type="scientific">Moniliophthora roreri (strain MCA 2997)</name>
    <name type="common">Cocoa frosty pod rot fungus</name>
    <name type="synonym">Crinipellis roreri</name>
    <dbReference type="NCBI Taxonomy" id="1381753"/>
    <lineage>
        <taxon>Eukaryota</taxon>
        <taxon>Fungi</taxon>
        <taxon>Dikarya</taxon>
        <taxon>Basidiomycota</taxon>
        <taxon>Agaricomycotina</taxon>
        <taxon>Agaricomycetes</taxon>
        <taxon>Agaricomycetidae</taxon>
        <taxon>Agaricales</taxon>
        <taxon>Marasmiineae</taxon>
        <taxon>Marasmiaceae</taxon>
        <taxon>Moniliophthora</taxon>
    </lineage>
</organism>
<dbReference type="GO" id="GO:0010628">
    <property type="term" value="P:positive regulation of gene expression"/>
    <property type="evidence" value="ECO:0007669"/>
    <property type="project" value="UniProtKB-ARBA"/>
</dbReference>
<feature type="compositionally biased region" description="Basic and acidic residues" evidence="6">
    <location>
        <begin position="1875"/>
        <end position="1890"/>
    </location>
</feature>
<dbReference type="InterPro" id="IPR039774">
    <property type="entry name" value="Sin3-like"/>
</dbReference>
<feature type="domain" description="Histone deacetylase interacting" evidence="8">
    <location>
        <begin position="523"/>
        <end position="624"/>
    </location>
</feature>
<dbReference type="PANTHER" id="PTHR12346">
    <property type="entry name" value="SIN3B-RELATED"/>
    <property type="match status" value="1"/>
</dbReference>
<evidence type="ECO:0000313" key="10">
    <source>
        <dbReference type="Proteomes" id="UP000017559"/>
    </source>
</evidence>
<comment type="caution">
    <text evidence="9">The sequence shown here is derived from an EMBL/GenBank/DDBJ whole genome shotgun (WGS) entry which is preliminary data.</text>
</comment>
<feature type="region of interest" description="Disordered" evidence="6">
    <location>
        <begin position="1715"/>
        <end position="1918"/>
    </location>
</feature>
<feature type="region of interest" description="Disordered" evidence="6">
    <location>
        <begin position="316"/>
        <end position="417"/>
    </location>
</feature>
<name>V2XXF2_MONRO</name>
<feature type="compositionally biased region" description="Low complexity" evidence="6">
    <location>
        <begin position="880"/>
        <end position="897"/>
    </location>
</feature>
<proteinExistence type="predicted"/>
<keyword evidence="7" id="KW-0472">Membrane</keyword>
<feature type="region of interest" description="Disordered" evidence="6">
    <location>
        <begin position="1"/>
        <end position="40"/>
    </location>
</feature>
<feature type="compositionally biased region" description="Polar residues" evidence="6">
    <location>
        <begin position="1751"/>
        <end position="1762"/>
    </location>
</feature>
<feature type="transmembrane region" description="Helical" evidence="7">
    <location>
        <begin position="1449"/>
        <end position="1471"/>
    </location>
</feature>
<dbReference type="FunFam" id="1.20.1160.11:FF:000001">
    <property type="entry name" value="Paired amphipathic helix protein Sin3"/>
    <property type="match status" value="1"/>
</dbReference>
<dbReference type="Pfam" id="PF02671">
    <property type="entry name" value="PAH"/>
    <property type="match status" value="3"/>
</dbReference>
<feature type="compositionally biased region" description="Pro residues" evidence="6">
    <location>
        <begin position="1766"/>
        <end position="1783"/>
    </location>
</feature>
<dbReference type="STRING" id="1381753.V2XXF2"/>
<feature type="region of interest" description="Disordered" evidence="6">
    <location>
        <begin position="860"/>
        <end position="918"/>
    </location>
</feature>
<dbReference type="GO" id="GO:0000122">
    <property type="term" value="P:negative regulation of transcription by RNA polymerase II"/>
    <property type="evidence" value="ECO:0007669"/>
    <property type="project" value="TreeGrafter"/>
</dbReference>
<keyword evidence="3" id="KW-0677">Repeat</keyword>
<evidence type="ECO:0000256" key="6">
    <source>
        <dbReference type="SAM" id="MobiDB-lite"/>
    </source>
</evidence>
<evidence type="ECO:0000256" key="1">
    <source>
        <dbReference type="ARBA" id="ARBA00004123"/>
    </source>
</evidence>
<feature type="compositionally biased region" description="Low complexity" evidence="6">
    <location>
        <begin position="1265"/>
        <end position="1275"/>
    </location>
</feature>
<feature type="region of interest" description="Disordered" evidence="6">
    <location>
        <begin position="1397"/>
        <end position="1423"/>
    </location>
</feature>
<feature type="region of interest" description="Disordered" evidence="6">
    <location>
        <begin position="498"/>
        <end position="525"/>
    </location>
</feature>
<evidence type="ECO:0000256" key="5">
    <source>
        <dbReference type="PROSITE-ProRule" id="PRU00810"/>
    </source>
</evidence>
<dbReference type="KEGG" id="mrr:Moror_11450"/>
<evidence type="ECO:0000256" key="7">
    <source>
        <dbReference type="SAM" id="Phobius"/>
    </source>
</evidence>
<feature type="compositionally biased region" description="Polar residues" evidence="6">
    <location>
        <begin position="1654"/>
        <end position="1665"/>
    </location>
</feature>
<dbReference type="InterPro" id="IPR031693">
    <property type="entry name" value="Sin3_C"/>
</dbReference>
<dbReference type="SMART" id="SM00761">
    <property type="entry name" value="HDAC_interact"/>
    <property type="match status" value="1"/>
</dbReference>
<dbReference type="PANTHER" id="PTHR12346:SF0">
    <property type="entry name" value="SIN3A, ISOFORM G"/>
    <property type="match status" value="1"/>
</dbReference>
<feature type="compositionally biased region" description="Low complexity" evidence="6">
    <location>
        <begin position="1400"/>
        <end position="1423"/>
    </location>
</feature>
<dbReference type="SUPFAM" id="SSF47762">
    <property type="entry name" value="PAH2 domain"/>
    <property type="match status" value="3"/>
</dbReference>
<sequence length="1918" mass="213332">MSFSTPKMMPRTPNTSTPGSAPGELSGGGGGTQQRTSEAGRPLDVTDALSYLDAVKNQFQDRPQVYNHFLDIMKDFKSQQIDTPGVIQRVSKLFHGNPPLIQGFNTFLPAGYRIDISSDPTDPNTIIVTTPMGTTTQTTLNMGHIGPRSVTLQRDIPGLGPNLAQPFPYSGVQTPNTLPPLGGLGSRSLTPQQSFQIPPHVQPPYEAFSPGLQNTQATAAASFLGNLNNKNPEPTQSQEEFNHAIHYLNKIKSRYSDDTNTYKQFLDILQTYQKEQRQLHDSQVFAQVSALFKDAPDLLAEFKDFLPEAVPGFQGGVPQQSLAGSGSMPWSQGDISAPGSPPKKAAQVPKRKKRVEKEPTPVPPAKAVAPSRQTKRPKHSHKGEPGSPTFSPYPVAAQIPSEHTGLPPSSSSLSVSHAPGTLSSLANGISTNPTDKLLFFDRAKKSLENREIYEEFLKLLSLYSKEIIDVKTLLDRTGAFFDGDLLEEFKELVGWDSRRDSVENGPPGSIRTGPPEALQAQPVDDGQGPSYRRLPFSEVRLACSGRDELCRSVLNDVWVSHPTWASEDAGFLTHKKNSFEEALHKSEEERHEYHVHLEALSRTISILEPLCARIEEMSPEERAAFKLKPDFGGSGKCIYHRIIKKVYGRDSGLEVLQAMQDIPGVAVPVVLARLKQKDEEWRRAHREWSRTWREVDSKNFYKSLDHQGISFKANDKRNITAKHFVSDIEAIRKKQLKEQEKRGLSAFARGSVGYQLEYQFQDTTVLQDSLKLIYSFLDRSQGIYTSQERRSVEKFLRAFIPILFSHPVAEFSFDMTLDDDVETNGHVEANKGGRRSSGGNPQTNGVAAVDLRRKLLKTAKEKASASAASGREDKDKLNSRRGSAPGSAGGSRAVSPSFERHRSPNVPVSRQEEEQERPDDLWIRESSSQENAPPPPVEHATFFVNTTFYTLLRLLQLLYFRLSMCKEVGQQLASEKHSHLLANPVAVELGLDDPNGPATVLAQHSFEGSTGTNVVYMYLLDACEKVFAGDLDQSTFEEHMRWFFGNKAFHLFTLDKLITALVKQVQTIISDVKCQELWSLLQSAQSSEALTNKEFIRYRREAERHVGQDDHLYRVQWARDTKTIRIHLMRAEDASVDGDVSSLGRWREYVDTYVMRHPTEWMGDLSGEKSGIFLKRTRNDTALGASIEGNLSIRISLPSYKIVYDDGTEEVIYRQLNKEWEGRVREEAEARRRRCKIYKQNPCRQVFFPPPGPSSQEMPYPDSASTSRSNKPAKSSSRRRRRRRRPPPHHYYSPSKSLLSLLATVVADSTAASAAPAPLPLPFLYPTLDTHQAIAEKNLVSTQSQARLQRRSQQRTRFPEKYEQGTDGRWRRADKYTLYGSTMCTNCGTSGIPPINDVASPPTTDLSQTSSSSTAVSATPSPTCDKGESFEDCLPAGWAPVDRRDRTGIILAISLVLAFFICFFIIGCLLWRKSMRKMRDVEQKMKRKKARRTKEEDTELILEKQAKSKKKIWARATARWKANAHYTAWKRRGKRRAVFSVDASSFAQTPVSEDDRPAVDAVSHRSSPTVSRRSSISTARSRSSSPTTIRRRSTTHAPSEDRPLTPPPPPSRPPSPLLTSPPAYRQRNRSQSELPGVSASEFSSHGLSSKSGSDALSTRPTTAQTSSHFSSRRSLSSSSGPPPLDDPHDDQPVAYLHSITGGHVATDDKAVLQRLTQQASAPAEAAVHSPQDMSAPVWEDEDVIDFGAQRGNHSTPGSSSSVRFPELPPSPSRYHPLFPPLPSAVPTSEKGKMAQYYEYEYTFEDDTQGSSPSAPPSFDYQDDMHGSQPSAPPLEITVPDEEDALEYIDEEPSAPHLPEDDGEHDDGATVPPGSDDNRRSDHEHDSRRDSQLGQLGLDFGSPSSASLSRDNTLPLYQP</sequence>
<feature type="compositionally biased region" description="Basic residues" evidence="6">
    <location>
        <begin position="1276"/>
        <end position="1288"/>
    </location>
</feature>
<keyword evidence="2" id="KW-0678">Repressor</keyword>
<evidence type="ECO:0000256" key="3">
    <source>
        <dbReference type="ARBA" id="ARBA00022737"/>
    </source>
</evidence>
<feature type="region of interest" description="Disordered" evidence="6">
    <location>
        <begin position="1344"/>
        <end position="1366"/>
    </location>
</feature>
<feature type="compositionally biased region" description="Low complexity" evidence="6">
    <location>
        <begin position="1564"/>
        <end position="1588"/>
    </location>
</feature>
<keyword evidence="7" id="KW-1133">Transmembrane helix</keyword>
<keyword evidence="7" id="KW-0812">Transmembrane</keyword>
<accession>V2XXF2</accession>
<feature type="compositionally biased region" description="Low complexity" evidence="6">
    <location>
        <begin position="1640"/>
        <end position="1653"/>
    </location>
</feature>
<feature type="compositionally biased region" description="Polar residues" evidence="6">
    <location>
        <begin position="317"/>
        <end position="334"/>
    </location>
</feature>
<feature type="region of interest" description="Disordered" evidence="6">
    <location>
        <begin position="1549"/>
        <end position="1701"/>
    </location>
</feature>
<keyword evidence="4 5" id="KW-0539">Nucleus</keyword>
<dbReference type="EMBL" id="AWSO01001372">
    <property type="protein sequence ID" value="ESK84084.1"/>
    <property type="molecule type" value="Genomic_DNA"/>
</dbReference>